<feature type="transmembrane region" description="Helical" evidence="2">
    <location>
        <begin position="133"/>
        <end position="157"/>
    </location>
</feature>
<feature type="compositionally biased region" description="Acidic residues" evidence="1">
    <location>
        <begin position="101"/>
        <end position="121"/>
    </location>
</feature>
<evidence type="ECO:0000256" key="2">
    <source>
        <dbReference type="SAM" id="Phobius"/>
    </source>
</evidence>
<dbReference type="EMBL" id="CAICTM010000250">
    <property type="protein sequence ID" value="CAB9506036.1"/>
    <property type="molecule type" value="Genomic_DNA"/>
</dbReference>
<feature type="region of interest" description="Disordered" evidence="1">
    <location>
        <begin position="42"/>
        <end position="126"/>
    </location>
</feature>
<comment type="caution">
    <text evidence="4">The sequence shown here is derived from an EMBL/GenBank/DDBJ whole genome shotgun (WGS) entry which is preliminary data.</text>
</comment>
<evidence type="ECO:0000256" key="1">
    <source>
        <dbReference type="SAM" id="MobiDB-lite"/>
    </source>
</evidence>
<keyword evidence="3" id="KW-0732">Signal</keyword>
<gene>
    <name evidence="4" type="ORF">SEMRO_251_G099430.1</name>
</gene>
<name>A0A9N8H9E5_9STRA</name>
<feature type="signal peptide" evidence="3">
    <location>
        <begin position="1"/>
        <end position="20"/>
    </location>
</feature>
<dbReference type="AlphaFoldDB" id="A0A9N8H9E5"/>
<evidence type="ECO:0000313" key="5">
    <source>
        <dbReference type="Proteomes" id="UP001153069"/>
    </source>
</evidence>
<sequence length="251" mass="27656">MMKLLLVSLLALLWLGNVIADDALTHQATTVGNVQQPTLLRAHGKRVPISDDDLTPITPVSTDDESSDPQTESGDDGIIPQQPSRDNYSGDDVTPEHPSEETDYSDDDTDDIIPEDAEETDGEFKPKHGASDLYLFLFGGCAVASFFAAMAMWTVAFHPPTSSEYQQVRFYHRQGFVEHTAGILRHLLESASGRNGPPPPRRSSSPPPEMFFPPIPQPDGGLEYHGDMAVPLMEEPPMMELESSFDLYRIS</sequence>
<evidence type="ECO:0008006" key="6">
    <source>
        <dbReference type="Google" id="ProtNLM"/>
    </source>
</evidence>
<organism evidence="4 5">
    <name type="scientific">Seminavis robusta</name>
    <dbReference type="NCBI Taxonomy" id="568900"/>
    <lineage>
        <taxon>Eukaryota</taxon>
        <taxon>Sar</taxon>
        <taxon>Stramenopiles</taxon>
        <taxon>Ochrophyta</taxon>
        <taxon>Bacillariophyta</taxon>
        <taxon>Bacillariophyceae</taxon>
        <taxon>Bacillariophycidae</taxon>
        <taxon>Naviculales</taxon>
        <taxon>Naviculaceae</taxon>
        <taxon>Seminavis</taxon>
    </lineage>
</organism>
<feature type="compositionally biased region" description="Pro residues" evidence="1">
    <location>
        <begin position="196"/>
        <end position="217"/>
    </location>
</feature>
<feature type="chain" id="PRO_5040408973" description="Transmembrane protein" evidence="3">
    <location>
        <begin position="21"/>
        <end position="251"/>
    </location>
</feature>
<keyword evidence="2" id="KW-1133">Transmembrane helix</keyword>
<accession>A0A9N8H9E5</accession>
<evidence type="ECO:0000256" key="3">
    <source>
        <dbReference type="SAM" id="SignalP"/>
    </source>
</evidence>
<evidence type="ECO:0000313" key="4">
    <source>
        <dbReference type="EMBL" id="CAB9506036.1"/>
    </source>
</evidence>
<protein>
    <recommendedName>
        <fullName evidence="6">Transmembrane protein</fullName>
    </recommendedName>
</protein>
<keyword evidence="2" id="KW-0472">Membrane</keyword>
<proteinExistence type="predicted"/>
<keyword evidence="5" id="KW-1185">Reference proteome</keyword>
<reference evidence="4" key="1">
    <citation type="submission" date="2020-06" db="EMBL/GenBank/DDBJ databases">
        <authorList>
            <consortium name="Plant Systems Biology data submission"/>
        </authorList>
    </citation>
    <scope>NUCLEOTIDE SEQUENCE</scope>
    <source>
        <strain evidence="4">D6</strain>
    </source>
</reference>
<feature type="region of interest" description="Disordered" evidence="1">
    <location>
        <begin position="190"/>
        <end position="217"/>
    </location>
</feature>
<keyword evidence="2" id="KW-0812">Transmembrane</keyword>
<dbReference type="Proteomes" id="UP001153069">
    <property type="component" value="Unassembled WGS sequence"/>
</dbReference>